<dbReference type="SUPFAM" id="SSF53448">
    <property type="entry name" value="Nucleotide-diphospho-sugar transferases"/>
    <property type="match status" value="1"/>
</dbReference>
<dbReference type="InterPro" id="IPR029044">
    <property type="entry name" value="Nucleotide-diphossugar_trans"/>
</dbReference>
<dbReference type="EMBL" id="QZEV01000164">
    <property type="protein sequence ID" value="RJK96224.1"/>
    <property type="molecule type" value="Genomic_DNA"/>
</dbReference>
<name>A0A418ZPH4_9RHOB</name>
<evidence type="ECO:0000313" key="9">
    <source>
        <dbReference type="Proteomes" id="UP000285530"/>
    </source>
</evidence>
<keyword evidence="2" id="KW-1003">Cell membrane</keyword>
<evidence type="ECO:0000256" key="6">
    <source>
        <dbReference type="SAM" id="Phobius"/>
    </source>
</evidence>
<evidence type="ECO:0000256" key="2">
    <source>
        <dbReference type="ARBA" id="ARBA00022475"/>
    </source>
</evidence>
<keyword evidence="3" id="KW-0328">Glycosyltransferase</keyword>
<keyword evidence="5 6" id="KW-0472">Membrane</keyword>
<evidence type="ECO:0000256" key="4">
    <source>
        <dbReference type="ARBA" id="ARBA00022679"/>
    </source>
</evidence>
<dbReference type="PANTHER" id="PTHR43646:SF2">
    <property type="entry name" value="GLYCOSYLTRANSFERASE 2-LIKE DOMAIN-CONTAINING PROTEIN"/>
    <property type="match status" value="1"/>
</dbReference>
<evidence type="ECO:0000256" key="3">
    <source>
        <dbReference type="ARBA" id="ARBA00022676"/>
    </source>
</evidence>
<dbReference type="Proteomes" id="UP000285530">
    <property type="component" value="Unassembled WGS sequence"/>
</dbReference>
<dbReference type="AlphaFoldDB" id="A0A418ZPH4"/>
<accession>A0A418ZPH4</accession>
<evidence type="ECO:0000259" key="7">
    <source>
        <dbReference type="Pfam" id="PF00535"/>
    </source>
</evidence>
<reference evidence="8 9" key="1">
    <citation type="submission" date="2018-09" db="EMBL/GenBank/DDBJ databases">
        <title>Paracoccus onubensis nov. sp. a moderate halophilic bacterium isolated from Gruta de las Maravillas (Aracena, Spain).</title>
        <authorList>
            <person name="Jurado V."/>
            <person name="Gutierrez-Patricio S."/>
            <person name="Gonzalez-Pimentel J.L."/>
            <person name="Laiz L."/>
            <person name="Saiz-Jimenez C."/>
        </authorList>
    </citation>
    <scope>NUCLEOTIDE SEQUENCE [LARGE SCALE GENOMIC DNA]</scope>
    <source>
        <strain evidence="8 9">DSM 19484</strain>
    </source>
</reference>
<feature type="domain" description="Glycosyltransferase 2-like" evidence="7">
    <location>
        <begin position="23"/>
        <end position="175"/>
    </location>
</feature>
<dbReference type="Pfam" id="PF00535">
    <property type="entry name" value="Glycos_transf_2"/>
    <property type="match status" value="1"/>
</dbReference>
<evidence type="ECO:0000256" key="5">
    <source>
        <dbReference type="ARBA" id="ARBA00023136"/>
    </source>
</evidence>
<dbReference type="PANTHER" id="PTHR43646">
    <property type="entry name" value="GLYCOSYLTRANSFERASE"/>
    <property type="match status" value="1"/>
</dbReference>
<proteinExistence type="predicted"/>
<keyword evidence="6" id="KW-1133">Transmembrane helix</keyword>
<dbReference type="OrthoDB" id="6653642at2"/>
<evidence type="ECO:0000256" key="1">
    <source>
        <dbReference type="ARBA" id="ARBA00004236"/>
    </source>
</evidence>
<sequence>MNQPRGPYPDAQSQPERDVKIGVIVPAYEAEPTIGACLDGLLAAGFSVGDITVVDDGSRDRTAQIVRGRGIQPICQPNQGAARARNAGAEASQGEILFFVDSDVVVHADVRTRLERFFSDHPDHAGLFGSYDDAPPAPPRVSRLRNLLHHHVHQRAAGAASTFWTGCGALRRHDFDRAGGFRTEEQMIEDVGLGLRLARLGRPVMLVPDLLCTHLKSWGWRDFAKTDYRHRAQPWTRMMRDPANGDLAHALNAGARGKAAVIAVGFSLLSLPLAVVAPWAGIALGLLALAALVGLEWRFLELVRHRLGQADAALAVAMLWVHYLAAGAGYARVRLFG</sequence>
<organism evidence="8 9">
    <name type="scientific">Paracoccus aestuarii</name>
    <dbReference type="NCBI Taxonomy" id="453842"/>
    <lineage>
        <taxon>Bacteria</taxon>
        <taxon>Pseudomonadati</taxon>
        <taxon>Pseudomonadota</taxon>
        <taxon>Alphaproteobacteria</taxon>
        <taxon>Rhodobacterales</taxon>
        <taxon>Paracoccaceae</taxon>
        <taxon>Paracoccus</taxon>
    </lineage>
</organism>
<dbReference type="Gene3D" id="3.90.550.10">
    <property type="entry name" value="Spore Coat Polysaccharide Biosynthesis Protein SpsA, Chain A"/>
    <property type="match status" value="1"/>
</dbReference>
<keyword evidence="6" id="KW-0812">Transmembrane</keyword>
<comment type="subcellular location">
    <subcellularLocation>
        <location evidence="1">Cell membrane</location>
    </subcellularLocation>
</comment>
<feature type="transmembrane region" description="Helical" evidence="6">
    <location>
        <begin position="282"/>
        <end position="300"/>
    </location>
</feature>
<protein>
    <submittedName>
        <fullName evidence="8">Glycosyltransferase family 2 protein</fullName>
    </submittedName>
</protein>
<dbReference type="CDD" id="cd00761">
    <property type="entry name" value="Glyco_tranf_GTA_type"/>
    <property type="match status" value="1"/>
</dbReference>
<keyword evidence="9" id="KW-1185">Reference proteome</keyword>
<keyword evidence="4 8" id="KW-0808">Transferase</keyword>
<dbReference type="InterPro" id="IPR001173">
    <property type="entry name" value="Glyco_trans_2-like"/>
</dbReference>
<evidence type="ECO:0000313" key="8">
    <source>
        <dbReference type="EMBL" id="RJK96224.1"/>
    </source>
</evidence>
<dbReference type="GO" id="GO:0005886">
    <property type="term" value="C:plasma membrane"/>
    <property type="evidence" value="ECO:0007669"/>
    <property type="project" value="UniProtKB-SubCell"/>
</dbReference>
<comment type="caution">
    <text evidence="8">The sequence shown here is derived from an EMBL/GenBank/DDBJ whole genome shotgun (WGS) entry which is preliminary data.</text>
</comment>
<dbReference type="GO" id="GO:0016757">
    <property type="term" value="F:glycosyltransferase activity"/>
    <property type="evidence" value="ECO:0007669"/>
    <property type="project" value="UniProtKB-KW"/>
</dbReference>
<feature type="transmembrane region" description="Helical" evidence="6">
    <location>
        <begin position="312"/>
        <end position="331"/>
    </location>
</feature>
<gene>
    <name evidence="8" type="ORF">D3P06_17810</name>
</gene>